<comment type="caution">
    <text evidence="2">The sequence shown here is derived from an EMBL/GenBank/DDBJ whole genome shotgun (WGS) entry which is preliminary data.</text>
</comment>
<dbReference type="GeneID" id="70291490"/>
<organism evidence="2 3">
    <name type="scientific">Emericellopsis atlantica</name>
    <dbReference type="NCBI Taxonomy" id="2614577"/>
    <lineage>
        <taxon>Eukaryota</taxon>
        <taxon>Fungi</taxon>
        <taxon>Dikarya</taxon>
        <taxon>Ascomycota</taxon>
        <taxon>Pezizomycotina</taxon>
        <taxon>Sordariomycetes</taxon>
        <taxon>Hypocreomycetidae</taxon>
        <taxon>Hypocreales</taxon>
        <taxon>Bionectriaceae</taxon>
        <taxon>Emericellopsis</taxon>
    </lineage>
</organism>
<dbReference type="RefSeq" id="XP_046119509.1">
    <property type="nucleotide sequence ID" value="XM_046260587.1"/>
</dbReference>
<dbReference type="Proteomes" id="UP000887229">
    <property type="component" value="Unassembled WGS sequence"/>
</dbReference>
<reference evidence="2" key="1">
    <citation type="journal article" date="2021" name="IMA Fungus">
        <title>Genomic characterization of three marine fungi, including Emericellopsis atlantica sp. nov. with signatures of a generalist lifestyle and marine biomass degradation.</title>
        <authorList>
            <person name="Hagestad O.C."/>
            <person name="Hou L."/>
            <person name="Andersen J.H."/>
            <person name="Hansen E.H."/>
            <person name="Altermark B."/>
            <person name="Li C."/>
            <person name="Kuhnert E."/>
            <person name="Cox R.J."/>
            <person name="Crous P.W."/>
            <person name="Spatafora J.W."/>
            <person name="Lail K."/>
            <person name="Amirebrahimi M."/>
            <person name="Lipzen A."/>
            <person name="Pangilinan J."/>
            <person name="Andreopoulos W."/>
            <person name="Hayes R.D."/>
            <person name="Ng V."/>
            <person name="Grigoriev I.V."/>
            <person name="Jackson S.A."/>
            <person name="Sutton T.D.S."/>
            <person name="Dobson A.D.W."/>
            <person name="Rama T."/>
        </authorList>
    </citation>
    <scope>NUCLEOTIDE SEQUENCE</scope>
    <source>
        <strain evidence="2">TS7</strain>
    </source>
</reference>
<evidence type="ECO:0000313" key="2">
    <source>
        <dbReference type="EMBL" id="KAG9255585.1"/>
    </source>
</evidence>
<feature type="non-terminal residue" evidence="2">
    <location>
        <position position="1"/>
    </location>
</feature>
<dbReference type="EMBL" id="MU251250">
    <property type="protein sequence ID" value="KAG9255585.1"/>
    <property type="molecule type" value="Genomic_DNA"/>
</dbReference>
<dbReference type="OrthoDB" id="10636942at2759"/>
<keyword evidence="1" id="KW-0732">Signal</keyword>
<keyword evidence="3" id="KW-1185">Reference proteome</keyword>
<feature type="chain" id="PRO_5040268292" evidence="1">
    <location>
        <begin position="21"/>
        <end position="215"/>
    </location>
</feature>
<evidence type="ECO:0000313" key="3">
    <source>
        <dbReference type="Proteomes" id="UP000887229"/>
    </source>
</evidence>
<feature type="signal peptide" evidence="1">
    <location>
        <begin position="1"/>
        <end position="20"/>
    </location>
</feature>
<protein>
    <submittedName>
        <fullName evidence="2">Uncharacterized protein</fullName>
    </submittedName>
</protein>
<sequence>REHDISLFFSLGSLFHLLQWCDLLNHLGRDAQRNAPGRNILGYDGPRANGAALANRHPRQDDHLRANPAIVPNRNRLGKLDILPTTLDFRLVRGGNEGHIRSHGHAVANRHNRAVQDGQVEIGIEALAEADVAPIINGEGRLDQDFVVINVADDLLQQEEALCGDLIKGLDSGVVVVVVHGPSPRLEANSLELRHECVIACQRSSCRTPRPWAHG</sequence>
<dbReference type="AlphaFoldDB" id="A0A9P8CQW8"/>
<evidence type="ECO:0000256" key="1">
    <source>
        <dbReference type="SAM" id="SignalP"/>
    </source>
</evidence>
<proteinExistence type="predicted"/>
<name>A0A9P8CQW8_9HYPO</name>
<gene>
    <name evidence="2" type="ORF">F5Z01DRAFT_548976</name>
</gene>
<accession>A0A9P8CQW8</accession>